<evidence type="ECO:0000313" key="2">
    <source>
        <dbReference type="EMBL" id="OEH91529.1"/>
    </source>
</evidence>
<gene>
    <name evidence="2" type="ORF">BFG57_05295</name>
</gene>
<dbReference type="STRING" id="1305675.BFG57_05295"/>
<evidence type="ECO:0000313" key="3">
    <source>
        <dbReference type="Proteomes" id="UP000095209"/>
    </source>
</evidence>
<name>A0A1E5LC03_9BACI</name>
<evidence type="ECO:0000256" key="1">
    <source>
        <dbReference type="ARBA" id="ARBA00007189"/>
    </source>
</evidence>
<dbReference type="OrthoDB" id="5324142at2"/>
<dbReference type="Proteomes" id="UP000095209">
    <property type="component" value="Unassembled WGS sequence"/>
</dbReference>
<sequence length="93" mass="10629">MENILIIGADRLGKIEKNLLEYGFSNVTHIDGRKVKMVHRKIPEQVDIILILTDFINHNLANTIKNKAKQNNIPTLYARRSWCSIAKSLETVS</sequence>
<organism evidence="2 3">
    <name type="scientific">Bacillus solimangrovi</name>
    <dbReference type="NCBI Taxonomy" id="1305675"/>
    <lineage>
        <taxon>Bacteria</taxon>
        <taxon>Bacillati</taxon>
        <taxon>Bacillota</taxon>
        <taxon>Bacilli</taxon>
        <taxon>Bacillales</taxon>
        <taxon>Bacillaceae</taxon>
        <taxon>Bacillus</taxon>
    </lineage>
</organism>
<dbReference type="EMBL" id="MJEH01000061">
    <property type="protein sequence ID" value="OEH91529.1"/>
    <property type="molecule type" value="Genomic_DNA"/>
</dbReference>
<proteinExistence type="inferred from homology"/>
<comment type="similarity">
    <text evidence="1">Belongs to the UPF0751 family.</text>
</comment>
<accession>A0A1E5LC03</accession>
<protein>
    <submittedName>
        <fullName evidence="2">Dihydroorotate dehydrogenase</fullName>
    </submittedName>
</protein>
<keyword evidence="3" id="KW-1185">Reference proteome</keyword>
<dbReference type="RefSeq" id="WP_069718538.1">
    <property type="nucleotide sequence ID" value="NZ_MJEH01000061.1"/>
</dbReference>
<reference evidence="2 3" key="1">
    <citation type="submission" date="2016-08" db="EMBL/GenBank/DDBJ databases">
        <title>Genome of Bacillus solimangrovi GH2-4.</title>
        <authorList>
            <person name="Lim S."/>
            <person name="Kim B.-C."/>
        </authorList>
    </citation>
    <scope>NUCLEOTIDE SEQUENCE [LARGE SCALE GENOMIC DNA]</scope>
    <source>
        <strain evidence="2 3">GH2-4</strain>
    </source>
</reference>
<dbReference type="Pfam" id="PF10087">
    <property type="entry name" value="DUF2325"/>
    <property type="match status" value="1"/>
</dbReference>
<dbReference type="PIRSF" id="PIRSF020408">
    <property type="entry name" value="UCP020408"/>
    <property type="match status" value="1"/>
</dbReference>
<comment type="caution">
    <text evidence="2">The sequence shown here is derived from an EMBL/GenBank/DDBJ whole genome shotgun (WGS) entry which is preliminary data.</text>
</comment>
<dbReference type="AlphaFoldDB" id="A0A1E5LC03"/>
<dbReference type="InterPro" id="IPR016772">
    <property type="entry name" value="UCP020408"/>
</dbReference>